<dbReference type="InterPro" id="IPR001357">
    <property type="entry name" value="BRCT_dom"/>
</dbReference>
<dbReference type="PROSITE" id="PS50192">
    <property type="entry name" value="T_SNARE"/>
    <property type="match status" value="1"/>
</dbReference>
<organism evidence="21 22">
    <name type="scientific">Acanthamoeba castellanii (strain ATCC 30010 / Neff)</name>
    <dbReference type="NCBI Taxonomy" id="1257118"/>
    <lineage>
        <taxon>Eukaryota</taxon>
        <taxon>Amoebozoa</taxon>
        <taxon>Discosea</taxon>
        <taxon>Longamoebia</taxon>
        <taxon>Centramoebida</taxon>
        <taxon>Acanthamoebidae</taxon>
        <taxon>Acanthamoeba</taxon>
    </lineage>
</organism>
<dbReference type="InterPro" id="IPR013694">
    <property type="entry name" value="VIT"/>
</dbReference>
<dbReference type="Pfam" id="PF00644">
    <property type="entry name" value="PARP"/>
    <property type="match status" value="1"/>
</dbReference>
<dbReference type="Proteomes" id="UP000011083">
    <property type="component" value="Unassembled WGS sequence"/>
</dbReference>
<dbReference type="InterPro" id="IPR021715">
    <property type="entry name" value="Slu7_dom"/>
</dbReference>
<dbReference type="SMART" id="SM00292">
    <property type="entry name" value="BRCT"/>
    <property type="match status" value="1"/>
</dbReference>
<evidence type="ECO:0000256" key="13">
    <source>
        <dbReference type="ARBA" id="ARBA00024347"/>
    </source>
</evidence>
<dbReference type="EMBL" id="KB007857">
    <property type="protein sequence ID" value="ELR23377.1"/>
    <property type="molecule type" value="Genomic_DNA"/>
</dbReference>
<protein>
    <recommendedName>
        <fullName evidence="14">Poly [ADP-ribose] polymerase</fullName>
        <shortName evidence="14">PARP</shortName>
        <ecNumber evidence="14">2.4.2.-</ecNumber>
    </recommendedName>
</protein>
<dbReference type="Pfam" id="PF08487">
    <property type="entry name" value="VIT"/>
    <property type="match status" value="1"/>
</dbReference>
<evidence type="ECO:0000256" key="15">
    <source>
        <dbReference type="SAM" id="MobiDB-lite"/>
    </source>
</evidence>
<accession>L8HDR5</accession>
<proteinExistence type="inferred from homology"/>
<dbReference type="Gene3D" id="3.40.50.410">
    <property type="entry name" value="von Willebrand factor, type A domain"/>
    <property type="match status" value="1"/>
</dbReference>
<evidence type="ECO:0000259" key="20">
    <source>
        <dbReference type="PROSITE" id="PS51468"/>
    </source>
</evidence>
<feature type="region of interest" description="Disordered" evidence="15">
    <location>
        <begin position="2269"/>
        <end position="2290"/>
    </location>
</feature>
<dbReference type="Gene3D" id="3.40.50.10190">
    <property type="entry name" value="BRCT domain"/>
    <property type="match status" value="1"/>
</dbReference>
<dbReference type="VEuPathDB" id="AmoebaDB:ACA1_069620"/>
<feature type="compositionally biased region" description="Basic and acidic residues" evidence="15">
    <location>
        <begin position="1763"/>
        <end position="1774"/>
    </location>
</feature>
<evidence type="ECO:0000256" key="5">
    <source>
        <dbReference type="ARBA" id="ARBA00022695"/>
    </source>
</evidence>
<keyword evidence="22" id="KW-1185">Reference proteome</keyword>
<dbReference type="Pfam" id="PF00533">
    <property type="entry name" value="BRCT"/>
    <property type="match status" value="1"/>
</dbReference>
<dbReference type="InterPro" id="IPR036420">
    <property type="entry name" value="BRCT_dom_sf"/>
</dbReference>
<dbReference type="GO" id="GO:0006366">
    <property type="term" value="P:transcription by RNA polymerase II"/>
    <property type="evidence" value="ECO:0007669"/>
    <property type="project" value="InterPro"/>
</dbReference>
<dbReference type="EC" id="2.4.2.-" evidence="14"/>
<dbReference type="Gene3D" id="1.20.142.10">
    <property type="entry name" value="Poly(ADP-ribose) polymerase, regulatory domain"/>
    <property type="match status" value="1"/>
</dbReference>
<evidence type="ECO:0000259" key="19">
    <source>
        <dbReference type="PROSITE" id="PS51060"/>
    </source>
</evidence>
<evidence type="ECO:0000256" key="8">
    <source>
        <dbReference type="ARBA" id="ARBA00022833"/>
    </source>
</evidence>
<feature type="region of interest" description="Disordered" evidence="15">
    <location>
        <begin position="2162"/>
        <end position="2240"/>
    </location>
</feature>
<evidence type="ECO:0000259" key="17">
    <source>
        <dbReference type="PROSITE" id="PS50192"/>
    </source>
</evidence>
<dbReference type="InterPro" id="IPR036616">
    <property type="entry name" value="Poly(ADP-ribose)pol_reg_dom_sf"/>
</dbReference>
<evidence type="ECO:0000256" key="3">
    <source>
        <dbReference type="ARBA" id="ARBA00022676"/>
    </source>
</evidence>
<keyword evidence="3 14" id="KW-0328">Glycosyltransferase</keyword>
<keyword evidence="12" id="KW-0539">Nucleus</keyword>
<keyword evidence="2" id="KW-0597">Phosphoprotein</keyword>
<feature type="region of interest" description="Disordered" evidence="15">
    <location>
        <begin position="2651"/>
        <end position="2693"/>
    </location>
</feature>
<dbReference type="GO" id="GO:0016192">
    <property type="term" value="P:vesicle-mediated transport"/>
    <property type="evidence" value="ECO:0007669"/>
    <property type="project" value="InterPro"/>
</dbReference>
<keyword evidence="11" id="KW-0804">Transcription</keyword>
<evidence type="ECO:0000256" key="1">
    <source>
        <dbReference type="ARBA" id="ARBA00004123"/>
    </source>
</evidence>
<dbReference type="InterPro" id="IPR031273">
    <property type="entry name" value="PARP4"/>
</dbReference>
<keyword evidence="5" id="KW-0548">Nucleotidyltransferase</keyword>
<dbReference type="PROSITE" id="PS51059">
    <property type="entry name" value="PARP_CATALYTIC"/>
    <property type="match status" value="1"/>
</dbReference>
<dbReference type="InterPro" id="IPR000727">
    <property type="entry name" value="T_SNARE_dom"/>
</dbReference>
<dbReference type="SUPFAM" id="SSF47587">
    <property type="entry name" value="Domain of poly(ADP-ribose) polymerase"/>
    <property type="match status" value="1"/>
</dbReference>
<name>L8HDR5_ACACF</name>
<feature type="region of interest" description="Disordered" evidence="15">
    <location>
        <begin position="2383"/>
        <end position="2419"/>
    </location>
</feature>
<comment type="similarity">
    <text evidence="13">Belongs to the ARTD/PARP family.</text>
</comment>
<dbReference type="SUPFAM" id="SSF47661">
    <property type="entry name" value="t-snare proteins"/>
    <property type="match status" value="1"/>
</dbReference>
<dbReference type="InterPro" id="IPR036465">
    <property type="entry name" value="vWFA_dom_sf"/>
</dbReference>
<dbReference type="Pfam" id="PF11708">
    <property type="entry name" value="Slu7"/>
    <property type="match status" value="1"/>
</dbReference>
<dbReference type="OrthoDB" id="19924at2759"/>
<dbReference type="InterPro" id="IPR010989">
    <property type="entry name" value="SNARE"/>
</dbReference>
<evidence type="ECO:0000259" key="16">
    <source>
        <dbReference type="PROSITE" id="PS50172"/>
    </source>
</evidence>
<feature type="compositionally biased region" description="Acidic residues" evidence="15">
    <location>
        <begin position="1544"/>
        <end position="1553"/>
    </location>
</feature>
<gene>
    <name evidence="21" type="ORF">ACA1_069620</name>
</gene>
<reference evidence="21 22" key="1">
    <citation type="journal article" date="2013" name="Genome Biol.">
        <title>Genome of Acanthamoeba castellanii highlights extensive lateral gene transfer and early evolution of tyrosine kinase signaling.</title>
        <authorList>
            <person name="Clarke M."/>
            <person name="Lohan A.J."/>
            <person name="Liu B."/>
            <person name="Lagkouvardos I."/>
            <person name="Roy S."/>
            <person name="Zafar N."/>
            <person name="Bertelli C."/>
            <person name="Schilde C."/>
            <person name="Kianianmomeni A."/>
            <person name="Burglin T.R."/>
            <person name="Frech C."/>
            <person name="Turcotte B."/>
            <person name="Kopec K.O."/>
            <person name="Synnott J.M."/>
            <person name="Choo C."/>
            <person name="Paponov I."/>
            <person name="Finkler A."/>
            <person name="Soon Heng Tan C."/>
            <person name="Hutchins A.P."/>
            <person name="Weinmeier T."/>
            <person name="Rattei T."/>
            <person name="Chu J.S."/>
            <person name="Gimenez G."/>
            <person name="Irimia M."/>
            <person name="Rigden D.J."/>
            <person name="Fitzpatrick D.A."/>
            <person name="Lorenzo-Morales J."/>
            <person name="Bateman A."/>
            <person name="Chiu C.H."/>
            <person name="Tang P."/>
            <person name="Hegemann P."/>
            <person name="Fromm H."/>
            <person name="Raoult D."/>
            <person name="Greub G."/>
            <person name="Miranda-Saavedra D."/>
            <person name="Chen N."/>
            <person name="Nash P."/>
            <person name="Ginger M.L."/>
            <person name="Horn M."/>
            <person name="Schaap P."/>
            <person name="Caler L."/>
            <person name="Loftus B."/>
        </authorList>
    </citation>
    <scope>NUCLEOTIDE SEQUENCE [LARGE SCALE GENOMIC DNA]</scope>
    <source>
        <strain evidence="21 22">Neff</strain>
    </source>
</reference>
<evidence type="ECO:0000256" key="2">
    <source>
        <dbReference type="ARBA" id="ARBA00022553"/>
    </source>
</evidence>
<dbReference type="SMART" id="SM00327">
    <property type="entry name" value="VWA"/>
    <property type="match status" value="1"/>
</dbReference>
<dbReference type="KEGG" id="acan:ACA1_069620"/>
<dbReference type="PROSITE" id="PS00115">
    <property type="entry name" value="RNA_POL_II_REPEAT"/>
    <property type="match status" value="4"/>
</dbReference>
<feature type="region of interest" description="Disordered" evidence="15">
    <location>
        <begin position="1763"/>
        <end position="1818"/>
    </location>
</feature>
<dbReference type="GO" id="GO:0003950">
    <property type="term" value="F:NAD+ poly-ADP-ribosyltransferase activity"/>
    <property type="evidence" value="ECO:0007669"/>
    <property type="project" value="UniProtKB-UniRule"/>
</dbReference>
<dbReference type="GO" id="GO:0016779">
    <property type="term" value="F:nucleotidyltransferase activity"/>
    <property type="evidence" value="ECO:0007669"/>
    <property type="project" value="UniProtKB-KW"/>
</dbReference>
<dbReference type="PROSITE" id="PS51468">
    <property type="entry name" value="VIT"/>
    <property type="match status" value="1"/>
</dbReference>
<dbReference type="GO" id="GO:0005737">
    <property type="term" value="C:cytoplasm"/>
    <property type="evidence" value="ECO:0007669"/>
    <property type="project" value="TreeGrafter"/>
</dbReference>
<sequence length="2693" mass="286841">MGFLKDVSFAVELDSSVPLKTKNALKSTIVAHGGKLAYIINKKTNFLVTTRALADGQSYSSKVLGALKHGVPIVDVAFVHACVEANAQVSCLPFLLASAQAKNIKQEKCTDINTIWVPSSKAKPSVLQVPPLVEAWRYKTKQKGAPQWPEDSYEIAKCDVLQCANQFFALELHVATHAKPAAAAEDQESLQTAGAATSYRVFTHQGVLSDTTGGVRECRYVNRVEEAETLYASLYTKLVRTNAGYVKSRVVAAECRIGSDRAIKDRENTAANALPAKVQALVELMYKEANSRLFNSINDYYIGKLSLAQLEKAEAILLQLVDTINAKAKSKTDGAKPASTWAWDDEDNKKEDSKAAVAGEANQEDQVEKLSAEFYDAIKEKEQPVLSSIEAVAEKLELVQLMKDMIKVDEVSGGDLRFAEVGMKYRALRTNISPMSPFSSQFQELKHTIESTRIKGPEIEVKNIFEVCRIVERENFAADLPNRRLLFHGSPASNLLGLLSRGLLPPAVIAAHGVSRRDVGMLGAGLYFGDASSTASQYASPSSEGSRFMLLCEVALGKSAALTKIDTSLTAPPAGYDSVHGVRRTSTKATDFEDDEFVVFASKQQYISHLVEFTIKQDHGIYHAARPALAPDAQRADAVGFGQQLLEPLLKDVQSLLDETEADSPIAAAAAPKPTESGLLAKHGGSDVEVPLKAVHIKASLLDMIGRVVVMQHYRNDSEHAIEAKYVSPLDELGAVCGFEAFINGKHIIGEVKEKEKAHKEYQQAVSEGHGAYLMDEEKPEVFTVSVGNLPPKCDALIKITYVTELEVDGDNIVFRLPASVSAQQQKSAAAQTTQTTTETVSVEATNARFGLQIGIDMPYEILRIASPSHGHLLRLKQTATKATVQLKPDASLQGKQFVLLVALEKANEPRMWIEVNPQTHTQAAMLNNQSPLPGAVHLKVAFYPRFEYKASRDEEREFILVVDCSSSMKGDTLEDMKRAVIASLDLLPKGTAHNYRFNIYVFGSGFESLFAADLGGTDLFAPLRALHLLSGAGASATAHTKPPRNVFLFSDGQINDEEHVAHAIAQHRQRLRLFTFGFGANASRHTLRTLARVGAGAHEFMEAGALPNRSKIERQFKRALQPSLSNISVKWITEHAERIQQAPKETSSLFNGERKMVYSFIDNCTQAFLHAHNGEQEIETRVSTSELCFTKGHLLHTLVAKALINQFKDGNYDANKTKHNHERRRIQQDIIDLSKRYSIITEFTSFVAVEKRKPGEEQKVGPSIDELVAREKVDELAYMAWDEQSGAGADSASPVAVIADADQLPTTSDIGVCPLVTDDEERERMVYFHATVDAADNKLGGKPVAVGLAKDKLVLVDPVTHEILEEYTAVSQTNCDSPQADRLMLGFRTRSGPLVLKTTEGKQIVGLLPPRSAIEQGVLTQIGEILPRIEGQVHRDEDESENDNAKEEEEEEESEDEDEDEDGDGEDGGVSESELEIELTNEEPAFLRGLACPRKRRKSLKIVRHPEGSIQRAALTQTALAQDRRAGAKAWDLSQPTNAPEEINIDNDDMELASDGSLPSSPAEPEPSRQLRLREDTAKYLKNLDGAIYDPKSRSMRDEEEEEQSPSLCLLDAARASKDGAAGPKYGAKYYGKYLEKKMEKKGKKVSEPLRGEKEKYQPLFNKAAASEVLHRQQTLMAPSPDSASITAELADVNDLFRQLSSLVQEQSSLFDCIESNIDSSAASVTTGLALSPFSWRRDRSISPSEAEERERRRLDWNESIERDRDRDSDNDKRRSRSRSRSRSPSPQRDAPSMSLGSVLGPSGRGGRGGFGGRGGGFRGALGARGGSDASGGGFRGGGFGGRSDAFGGGGFRGVPGARGGGFRGGFGGRGGGDIGGRGGFQGGFGFGGVGATEAEELQAGGFGALDTAGSPGDEAMGGGFRGGFGGRGGSGGFRGALGARGGRGSGDLGGEGALQGGRGGFGFARGRGGVPGTRGGFGGRGGGFQGGFGFGDVGTTEGEELQAGEFGAPDAADSPGDEAMGGGFRGGFGGRGGGFRGALGTRGGRGGGDLGGESAVQGGRGGFGFARGRGGVPGARGGASLALGEDGFRGGRGGFGFARSRGGVPGARGGASFALGTAAAPAGAPVASGEAAIAPALAAPAIKALAFKQPLAPLVVASSHSYSPTSPTYSPSSPRYSPTSPSYSPTSPTYAPSSPTYAPSSPSYSPTSPTYAPSSPIYSPTSPTYAPSSPTYSPTSPTHAPSAVASSFGFSTFGALAAAATTTKPTATGFSFGSGTTTSTPSGSGGGSAFGSAAPWGAFGGATVATSTTGSSFGSPAPWGAFGGAAAATTTTAMQQSQFSFGSAQGFGAFGGGSAVAPAQAAEPPKPQSILAQPTSVSVPVAARAGTGVDSQTTRRRRNRDFARKTDATPAEREKGAMTKDSSFVTVFGLVAEKSPSALRDRSLTHVLKGPIQHAEGGTCWLDAVLGLGLALTPLTAWPSHVWTQFEEKGGFEFGLAHSVVDAFLYLLQETHHWLSLVMPASALWAIVPVANSDEIREYLAMEQTELAAFVVFVNPMCFAIPEDLRQHGDSVLHAWIAFEEIGMIGETEINHFTCIGLEPQRKGYTIYDDLLTIAPGGWQGGFVPAEDKCYAPNMKAFTQRVPIAVYRRGDSPTSRPSSAEDETKESQKSAGGPRQSERLRKMRLADLSLD</sequence>
<feature type="compositionally biased region" description="Basic and acidic residues" evidence="15">
    <location>
        <begin position="2402"/>
        <end position="2419"/>
    </location>
</feature>
<evidence type="ECO:0000256" key="14">
    <source>
        <dbReference type="RuleBase" id="RU362114"/>
    </source>
</evidence>
<dbReference type="GO" id="GO:0005634">
    <property type="term" value="C:nucleus"/>
    <property type="evidence" value="ECO:0007669"/>
    <property type="project" value="UniProtKB-SubCell"/>
</dbReference>
<feature type="domain" description="PARP alpha-helical" evidence="19">
    <location>
        <begin position="266"/>
        <end position="413"/>
    </location>
</feature>
<keyword evidence="10" id="KW-0238">DNA-binding</keyword>
<evidence type="ECO:0000256" key="4">
    <source>
        <dbReference type="ARBA" id="ARBA00022679"/>
    </source>
</evidence>
<dbReference type="Gene3D" id="3.90.228.10">
    <property type="match status" value="1"/>
</dbReference>
<keyword evidence="6" id="KW-0479">Metal-binding</keyword>
<dbReference type="InterPro" id="IPR000684">
    <property type="entry name" value="RNA_pol_II_repeat_euk"/>
</dbReference>
<dbReference type="PANTHER" id="PTHR46530:SF1">
    <property type="entry name" value="PROTEIN MONO-ADP-RIBOSYLTRANSFERASE PARP4"/>
    <property type="match status" value="1"/>
</dbReference>
<dbReference type="Pfam" id="PF02877">
    <property type="entry name" value="PARP_reg"/>
    <property type="match status" value="1"/>
</dbReference>
<feature type="domain" description="VIT" evidence="20">
    <location>
        <begin position="676"/>
        <end position="804"/>
    </location>
</feature>
<dbReference type="Pfam" id="PF13768">
    <property type="entry name" value="VWA_3"/>
    <property type="match status" value="2"/>
</dbReference>
<feature type="compositionally biased region" description="Low complexity" evidence="15">
    <location>
        <begin position="1784"/>
        <end position="1794"/>
    </location>
</feature>
<dbReference type="SUPFAM" id="SSF52113">
    <property type="entry name" value="BRCT domain"/>
    <property type="match status" value="1"/>
</dbReference>
<dbReference type="Gene3D" id="1.20.5.110">
    <property type="match status" value="1"/>
</dbReference>
<dbReference type="InterPro" id="IPR012317">
    <property type="entry name" value="Poly(ADP-ribose)pol_cat_dom"/>
</dbReference>
<dbReference type="SUPFAM" id="SSF53300">
    <property type="entry name" value="vWA-like"/>
    <property type="match status" value="1"/>
</dbReference>
<evidence type="ECO:0000256" key="6">
    <source>
        <dbReference type="ARBA" id="ARBA00022723"/>
    </source>
</evidence>
<feature type="region of interest" description="Disordered" evidence="15">
    <location>
        <begin position="1522"/>
        <end position="1609"/>
    </location>
</feature>
<feature type="domain" description="BRCT" evidence="16">
    <location>
        <begin position="1"/>
        <end position="96"/>
    </location>
</feature>
<evidence type="ECO:0000313" key="21">
    <source>
        <dbReference type="EMBL" id="ELR23377.1"/>
    </source>
</evidence>
<keyword evidence="8" id="KW-0862">Zinc</keyword>
<dbReference type="GO" id="GO:0003677">
    <property type="term" value="F:DNA binding"/>
    <property type="evidence" value="ECO:0007669"/>
    <property type="project" value="UniProtKB-KW"/>
</dbReference>
<dbReference type="GO" id="GO:0016020">
    <property type="term" value="C:membrane"/>
    <property type="evidence" value="ECO:0007669"/>
    <property type="project" value="InterPro"/>
</dbReference>
<dbReference type="PROSITE" id="PS51060">
    <property type="entry name" value="PARP_ALPHA_HD"/>
    <property type="match status" value="1"/>
</dbReference>
<dbReference type="GO" id="GO:0046872">
    <property type="term" value="F:metal ion binding"/>
    <property type="evidence" value="ECO:0007669"/>
    <property type="project" value="UniProtKB-KW"/>
</dbReference>
<dbReference type="PANTHER" id="PTHR46530">
    <property type="entry name" value="PROTEIN MONO-ADP-RIBOSYLTRANSFERASE PARP4"/>
    <property type="match status" value="1"/>
</dbReference>
<keyword evidence="9 14" id="KW-0520">NAD</keyword>
<feature type="compositionally biased region" description="Gly residues" evidence="15">
    <location>
        <begin position="1804"/>
        <end position="1818"/>
    </location>
</feature>
<feature type="region of interest" description="Disordered" evidence="15">
    <location>
        <begin position="329"/>
        <end position="363"/>
    </location>
</feature>
<dbReference type="SUPFAM" id="SSF56399">
    <property type="entry name" value="ADP-ribosylation"/>
    <property type="match status" value="1"/>
</dbReference>
<dbReference type="RefSeq" id="XP_004352905.1">
    <property type="nucleotide sequence ID" value="XM_004352853.1"/>
</dbReference>
<feature type="domain" description="T-SNARE coiled-coil homology" evidence="17">
    <location>
        <begin position="1674"/>
        <end position="1729"/>
    </location>
</feature>
<dbReference type="PROSITE" id="PS50172">
    <property type="entry name" value="BRCT"/>
    <property type="match status" value="1"/>
</dbReference>
<evidence type="ECO:0000256" key="12">
    <source>
        <dbReference type="ARBA" id="ARBA00023242"/>
    </source>
</evidence>
<evidence type="ECO:0000259" key="18">
    <source>
        <dbReference type="PROSITE" id="PS51059"/>
    </source>
</evidence>
<feature type="compositionally biased region" description="Acidic residues" evidence="15">
    <location>
        <begin position="1439"/>
        <end position="1482"/>
    </location>
</feature>
<feature type="compositionally biased region" description="Low complexity" evidence="15">
    <location>
        <begin position="2269"/>
        <end position="2284"/>
    </location>
</feature>
<evidence type="ECO:0000256" key="7">
    <source>
        <dbReference type="ARBA" id="ARBA00022737"/>
    </source>
</evidence>
<evidence type="ECO:0000313" key="22">
    <source>
        <dbReference type="Proteomes" id="UP000011083"/>
    </source>
</evidence>
<evidence type="ECO:0000256" key="10">
    <source>
        <dbReference type="ARBA" id="ARBA00023125"/>
    </source>
</evidence>
<dbReference type="InterPro" id="IPR002035">
    <property type="entry name" value="VWF_A"/>
</dbReference>
<dbReference type="InterPro" id="IPR004102">
    <property type="entry name" value="Poly(ADP-ribose)pol_reg_dom"/>
</dbReference>
<keyword evidence="4 14" id="KW-0808">Transferase</keyword>
<dbReference type="GeneID" id="14924351"/>
<feature type="compositionally biased region" description="Basic and acidic residues" evidence="15">
    <location>
        <begin position="1567"/>
        <end position="1580"/>
    </location>
</feature>
<feature type="region of interest" description="Disordered" evidence="15">
    <location>
        <begin position="1430"/>
        <end position="1483"/>
    </location>
</feature>
<dbReference type="SMART" id="SM00609">
    <property type="entry name" value="VIT"/>
    <property type="match status" value="1"/>
</dbReference>
<comment type="subcellular location">
    <subcellularLocation>
        <location evidence="1">Nucleus</location>
    </subcellularLocation>
</comment>
<evidence type="ECO:0000256" key="11">
    <source>
        <dbReference type="ARBA" id="ARBA00023163"/>
    </source>
</evidence>
<feature type="domain" description="PARP catalytic" evidence="18">
    <location>
        <begin position="419"/>
        <end position="622"/>
    </location>
</feature>
<evidence type="ECO:0000256" key="9">
    <source>
        <dbReference type="ARBA" id="ARBA00023027"/>
    </source>
</evidence>
<feature type="region of interest" description="Disordered" evidence="15">
    <location>
        <begin position="1904"/>
        <end position="1925"/>
    </location>
</feature>
<keyword evidence="7" id="KW-0677">Repeat</keyword>